<keyword evidence="3" id="KW-1185">Reference proteome</keyword>
<accession>A0AAW0VNQ3</accession>
<keyword evidence="1" id="KW-0472">Membrane</keyword>
<feature type="non-terminal residue" evidence="2">
    <location>
        <position position="94"/>
    </location>
</feature>
<evidence type="ECO:0000313" key="2">
    <source>
        <dbReference type="EMBL" id="KAK8718658.1"/>
    </source>
</evidence>
<gene>
    <name evidence="2" type="ORF">OTU49_014567</name>
</gene>
<name>A0AAW0VNQ3_CHEQU</name>
<dbReference type="AlphaFoldDB" id="A0AAW0VNQ3"/>
<dbReference type="Proteomes" id="UP001445076">
    <property type="component" value="Unassembled WGS sequence"/>
</dbReference>
<comment type="caution">
    <text evidence="2">The sequence shown here is derived from an EMBL/GenBank/DDBJ whole genome shotgun (WGS) entry which is preliminary data.</text>
</comment>
<proteinExistence type="predicted"/>
<protein>
    <submittedName>
        <fullName evidence="2">Uncharacterized protein</fullName>
    </submittedName>
</protein>
<evidence type="ECO:0000313" key="3">
    <source>
        <dbReference type="Proteomes" id="UP001445076"/>
    </source>
</evidence>
<keyword evidence="1" id="KW-0812">Transmembrane</keyword>
<organism evidence="2 3">
    <name type="scientific">Cherax quadricarinatus</name>
    <name type="common">Australian red claw crayfish</name>
    <dbReference type="NCBI Taxonomy" id="27406"/>
    <lineage>
        <taxon>Eukaryota</taxon>
        <taxon>Metazoa</taxon>
        <taxon>Ecdysozoa</taxon>
        <taxon>Arthropoda</taxon>
        <taxon>Crustacea</taxon>
        <taxon>Multicrustacea</taxon>
        <taxon>Malacostraca</taxon>
        <taxon>Eumalacostraca</taxon>
        <taxon>Eucarida</taxon>
        <taxon>Decapoda</taxon>
        <taxon>Pleocyemata</taxon>
        <taxon>Astacidea</taxon>
        <taxon>Parastacoidea</taxon>
        <taxon>Parastacidae</taxon>
        <taxon>Cherax</taxon>
    </lineage>
</organism>
<feature type="transmembrane region" description="Helical" evidence="1">
    <location>
        <begin position="70"/>
        <end position="88"/>
    </location>
</feature>
<dbReference type="EMBL" id="JARKIK010004762">
    <property type="protein sequence ID" value="KAK8718658.1"/>
    <property type="molecule type" value="Genomic_DNA"/>
</dbReference>
<keyword evidence="1" id="KW-1133">Transmembrane helix</keyword>
<sequence length="94" mass="10308">MSYGLAGVVSGVLVDWMSGTSRTKNYSPAFIITIVCGLLDLLLSTIYLTVPRLSDGTKLWRGLKPLLKDYHFLVFLGLSSLLGLYDGLDTGYVF</sequence>
<evidence type="ECO:0000256" key="1">
    <source>
        <dbReference type="SAM" id="Phobius"/>
    </source>
</evidence>
<feature type="transmembrane region" description="Helical" evidence="1">
    <location>
        <begin position="26"/>
        <end position="50"/>
    </location>
</feature>
<reference evidence="2 3" key="1">
    <citation type="journal article" date="2024" name="BMC Genomics">
        <title>Genome assembly of redclaw crayfish (Cherax quadricarinatus) provides insights into its immune adaptation and hypoxia tolerance.</title>
        <authorList>
            <person name="Liu Z."/>
            <person name="Zheng J."/>
            <person name="Li H."/>
            <person name="Fang K."/>
            <person name="Wang S."/>
            <person name="He J."/>
            <person name="Zhou D."/>
            <person name="Weng S."/>
            <person name="Chi M."/>
            <person name="Gu Z."/>
            <person name="He J."/>
            <person name="Li F."/>
            <person name="Wang M."/>
        </authorList>
    </citation>
    <scope>NUCLEOTIDE SEQUENCE [LARGE SCALE GENOMIC DNA]</scope>
    <source>
        <strain evidence="2">ZL_2023a</strain>
    </source>
</reference>